<evidence type="ECO:0000313" key="1">
    <source>
        <dbReference type="EMBL" id="GED71797.1"/>
    </source>
</evidence>
<organism evidence="1 2">
    <name type="scientific">Brevibacillus reuszeri</name>
    <dbReference type="NCBI Taxonomy" id="54915"/>
    <lineage>
        <taxon>Bacteria</taxon>
        <taxon>Bacillati</taxon>
        <taxon>Bacillota</taxon>
        <taxon>Bacilli</taxon>
        <taxon>Bacillales</taxon>
        <taxon>Paenibacillaceae</taxon>
        <taxon>Brevibacillus</taxon>
    </lineage>
</organism>
<name>A0ABQ0TV16_9BACL</name>
<evidence type="ECO:0000313" key="2">
    <source>
        <dbReference type="Proteomes" id="UP000319578"/>
    </source>
</evidence>
<dbReference type="EMBL" id="BJON01000023">
    <property type="protein sequence ID" value="GED71797.1"/>
    <property type="molecule type" value="Genomic_DNA"/>
</dbReference>
<keyword evidence="2" id="KW-1185">Reference proteome</keyword>
<comment type="caution">
    <text evidence="1">The sequence shown here is derived from an EMBL/GenBank/DDBJ whole genome shotgun (WGS) entry which is preliminary data.</text>
</comment>
<proteinExistence type="predicted"/>
<evidence type="ECO:0008006" key="3">
    <source>
        <dbReference type="Google" id="ProtNLM"/>
    </source>
</evidence>
<protein>
    <recommendedName>
        <fullName evidence="3">GNAT family N-acetyltransferase</fullName>
    </recommendedName>
</protein>
<reference evidence="1 2" key="1">
    <citation type="submission" date="2019-06" db="EMBL/GenBank/DDBJ databases">
        <title>Whole genome shotgun sequence of Brevibacillus reuszeri NBRC 15719.</title>
        <authorList>
            <person name="Hosoyama A."/>
            <person name="Uohara A."/>
            <person name="Ohji S."/>
            <person name="Ichikawa N."/>
        </authorList>
    </citation>
    <scope>NUCLEOTIDE SEQUENCE [LARGE SCALE GENOMIC DNA]</scope>
    <source>
        <strain evidence="1 2">NBRC 15719</strain>
    </source>
</reference>
<gene>
    <name evidence="1" type="ORF">BRE01_54990</name>
</gene>
<sequence length="64" mass="7370">MEIRKPNILELEEIMMHSPQALFEGTMGRVKPTDEKIKQLIEPLLEKGCYYLIATEDSKLMAGF</sequence>
<dbReference type="Proteomes" id="UP000319578">
    <property type="component" value="Unassembled WGS sequence"/>
</dbReference>
<accession>A0ABQ0TV16</accession>